<accession>A0A090T4Z4</accession>
<keyword evidence="2" id="KW-1185">Reference proteome</keyword>
<name>A0A090T4Z4_9VIBR</name>
<organism evidence="1 2">
    <name type="scientific">Vibrio maritimus</name>
    <dbReference type="NCBI Taxonomy" id="990268"/>
    <lineage>
        <taxon>Bacteria</taxon>
        <taxon>Pseudomonadati</taxon>
        <taxon>Pseudomonadota</taxon>
        <taxon>Gammaproteobacteria</taxon>
        <taxon>Vibrionales</taxon>
        <taxon>Vibrionaceae</taxon>
        <taxon>Vibrio</taxon>
    </lineage>
</organism>
<dbReference type="Proteomes" id="UP000029224">
    <property type="component" value="Unassembled WGS sequence"/>
</dbReference>
<proteinExistence type="predicted"/>
<protein>
    <submittedName>
        <fullName evidence="1">Uncharacterized protein</fullName>
    </submittedName>
</protein>
<reference evidence="1 2" key="2">
    <citation type="submission" date="2014-09" db="EMBL/GenBank/DDBJ databases">
        <authorList>
            <consortium name="NBRP consortium"/>
            <person name="Sawabe T."/>
            <person name="Meirelles P."/>
            <person name="Nakanishi M."/>
            <person name="Sayaka M."/>
            <person name="Hattori M."/>
            <person name="Ohkuma M."/>
        </authorList>
    </citation>
    <scope>NUCLEOTIDE SEQUENCE [LARGE SCALE GENOMIC DNA]</scope>
    <source>
        <strain evidence="1 2">JCM 19240</strain>
    </source>
</reference>
<evidence type="ECO:0000313" key="2">
    <source>
        <dbReference type="Proteomes" id="UP000029224"/>
    </source>
</evidence>
<sequence length="58" mass="6372">MNEKIFSRDVASYLYKYGEQAPFFFGISQAIETIAASHKLFIVSASHGDVIKKTASAS</sequence>
<comment type="caution">
    <text evidence="1">The sequence shown here is derived from an EMBL/GenBank/DDBJ whole genome shotgun (WGS) entry which is preliminary data.</text>
</comment>
<reference evidence="1 2" key="1">
    <citation type="submission" date="2014-09" db="EMBL/GenBank/DDBJ databases">
        <title>Vibrio maritimus JCM 19240. (C210) whole genome shotgun sequence.</title>
        <authorList>
            <person name="Sawabe T."/>
            <person name="Meirelles P."/>
            <person name="Nakanishi M."/>
            <person name="Sayaka M."/>
            <person name="Hattori M."/>
            <person name="Ohkuma M."/>
        </authorList>
    </citation>
    <scope>NUCLEOTIDE SEQUENCE [LARGE SCALE GENOMIC DNA]</scope>
    <source>
        <strain evidence="1 2">JCM 19240</strain>
    </source>
</reference>
<evidence type="ECO:0000313" key="1">
    <source>
        <dbReference type="EMBL" id="GAL35015.1"/>
    </source>
</evidence>
<dbReference type="EMBL" id="BBMT01000006">
    <property type="protein sequence ID" value="GAL35015.1"/>
    <property type="molecule type" value="Genomic_DNA"/>
</dbReference>
<gene>
    <name evidence="1" type="ORF">JCM19240_3385</name>
</gene>
<dbReference type="AlphaFoldDB" id="A0A090T4Z4"/>